<dbReference type="GO" id="GO:0006303">
    <property type="term" value="P:double-strand break repair via nonhomologous end joining"/>
    <property type="evidence" value="ECO:0007669"/>
    <property type="project" value="InterPro"/>
</dbReference>
<evidence type="ECO:0000256" key="4">
    <source>
        <dbReference type="ARBA" id="ARBA00012551"/>
    </source>
</evidence>
<sequence length="642" mass="71480">MDPDFDPIHENDEELGEDDYKVVKDAVLFAIDVSQSMLAVPDGADTSSALAALKCAYHLMQQRILSSPNDRMGVMLFGTEESKFQDDEESGQMGPFYPHCYLLLDLDVPLAADVKKLRDLVDDEDEASKLLVSSEEEVSMANVLFCANQIFASRATNFASRRLFIVTDNDSPHAGNKYARNSAAVRAKDLYDLGVTIDLFPISHPNRSPPYYFDRTKFYDDIVYSLTPSDPDAPMPVLEDVKPVSSTTKDGITLLQSLISSVISRSTPQRALFNDLPFEIAPGLKISIKGFNIFKRQEPKRTSYVYLPPDGSNPQIATGTSRLVSDDDPTKTIDKAEIRKGYKFGGESIPFTLEEISKIKSFGEPVLRVIGFKPLAAIPVWANITSSTYIYPSETSYVGSTRVFSALYQKLLKDDKVGLAWYIARRNATPRLVAILPSREMKDKEMTIPEGLYLKPLPYADDIRQAPDLGVMKIRTTDPLTDATRGVVQQLHLPGGTYSPWRYPNPSLQHFYRILQALALDEDLPDKLDDKTTPRFRQIHARTGKLVHQWTRMLDKEFASWQESQSSASGGGGGGGGGGAKRQRLDTLSDAQMKSAYDSGRLYTFTVQKLRSWAITKNLCVSGLKKAEIVDAIQDWFDNTGA</sequence>
<dbReference type="InterPro" id="IPR005160">
    <property type="entry name" value="Ku_C"/>
</dbReference>
<organism evidence="23 24">
    <name type="scientific">Piedraia hortae CBS 480.64</name>
    <dbReference type="NCBI Taxonomy" id="1314780"/>
    <lineage>
        <taxon>Eukaryota</taxon>
        <taxon>Fungi</taxon>
        <taxon>Dikarya</taxon>
        <taxon>Ascomycota</taxon>
        <taxon>Pezizomycotina</taxon>
        <taxon>Dothideomycetes</taxon>
        <taxon>Dothideomycetidae</taxon>
        <taxon>Capnodiales</taxon>
        <taxon>Piedraiaceae</taxon>
        <taxon>Piedraia</taxon>
    </lineage>
</organism>
<dbReference type="InterPro" id="IPR027388">
    <property type="entry name" value="Ku70_bridge/pillars_dom_sf"/>
</dbReference>
<keyword evidence="16" id="KW-0539">Nucleus</keyword>
<dbReference type="InterPro" id="IPR016194">
    <property type="entry name" value="SPOC-like_C_dom_sf"/>
</dbReference>
<dbReference type="Pfam" id="PF03731">
    <property type="entry name" value="Ku_N"/>
    <property type="match status" value="1"/>
</dbReference>
<evidence type="ECO:0000256" key="21">
    <source>
        <dbReference type="SAM" id="MobiDB-lite"/>
    </source>
</evidence>
<dbReference type="GO" id="GO:0042162">
    <property type="term" value="F:telomeric DNA binding"/>
    <property type="evidence" value="ECO:0007669"/>
    <property type="project" value="InterPro"/>
</dbReference>
<evidence type="ECO:0000256" key="16">
    <source>
        <dbReference type="ARBA" id="ARBA00023242"/>
    </source>
</evidence>
<dbReference type="InterPro" id="IPR047087">
    <property type="entry name" value="KU70_core_dom"/>
</dbReference>
<dbReference type="GO" id="GO:0003678">
    <property type="term" value="F:DNA helicase activity"/>
    <property type="evidence" value="ECO:0007669"/>
    <property type="project" value="UniProtKB-EC"/>
</dbReference>
<dbReference type="Proteomes" id="UP000799421">
    <property type="component" value="Unassembled WGS sequence"/>
</dbReference>
<dbReference type="GO" id="GO:0016787">
    <property type="term" value="F:hydrolase activity"/>
    <property type="evidence" value="ECO:0007669"/>
    <property type="project" value="UniProtKB-KW"/>
</dbReference>
<evidence type="ECO:0000256" key="9">
    <source>
        <dbReference type="ARBA" id="ARBA00022801"/>
    </source>
</evidence>
<dbReference type="CDD" id="cd00788">
    <property type="entry name" value="KU70"/>
    <property type="match status" value="1"/>
</dbReference>
<evidence type="ECO:0000259" key="22">
    <source>
        <dbReference type="SMART" id="SM00559"/>
    </source>
</evidence>
<keyword evidence="10" id="KW-0347">Helicase</keyword>
<dbReference type="SUPFAM" id="SSF68906">
    <property type="entry name" value="SAP domain"/>
    <property type="match status" value="1"/>
</dbReference>
<dbReference type="OrthoDB" id="3249161at2759"/>
<dbReference type="Gene3D" id="4.10.970.10">
    <property type="entry name" value="Ku70, bridge and pillars"/>
    <property type="match status" value="1"/>
</dbReference>
<keyword evidence="12" id="KW-0779">Telomere</keyword>
<evidence type="ECO:0000313" key="23">
    <source>
        <dbReference type="EMBL" id="KAF2862435.1"/>
    </source>
</evidence>
<evidence type="ECO:0000256" key="15">
    <source>
        <dbReference type="ARBA" id="ARBA00023204"/>
    </source>
</evidence>
<accession>A0A6A7C630</accession>
<dbReference type="InterPro" id="IPR006165">
    <property type="entry name" value="Ku70"/>
</dbReference>
<evidence type="ECO:0000256" key="11">
    <source>
        <dbReference type="ARBA" id="ARBA00022840"/>
    </source>
</evidence>
<dbReference type="Pfam" id="PF02735">
    <property type="entry name" value="Ku"/>
    <property type="match status" value="1"/>
</dbReference>
<keyword evidence="7" id="KW-0547">Nucleotide-binding</keyword>
<dbReference type="GO" id="GO:0003684">
    <property type="term" value="F:damaged DNA binding"/>
    <property type="evidence" value="ECO:0007669"/>
    <property type="project" value="InterPro"/>
</dbReference>
<dbReference type="Pfam" id="PF03730">
    <property type="entry name" value="Ku_C"/>
    <property type="match status" value="1"/>
</dbReference>
<dbReference type="PIRSF" id="PIRSF003033">
    <property type="entry name" value="Ku70"/>
    <property type="match status" value="1"/>
</dbReference>
<keyword evidence="8" id="KW-0227">DNA damage</keyword>
<dbReference type="EC" id="3.6.4.12" evidence="4"/>
<dbReference type="GO" id="GO:0000723">
    <property type="term" value="P:telomere maintenance"/>
    <property type="evidence" value="ECO:0007669"/>
    <property type="project" value="InterPro"/>
</dbReference>
<dbReference type="AlphaFoldDB" id="A0A6A7C630"/>
<evidence type="ECO:0000256" key="19">
    <source>
        <dbReference type="ARBA" id="ARBA00047995"/>
    </source>
</evidence>
<dbReference type="GO" id="GO:0000781">
    <property type="term" value="C:chromosome, telomeric region"/>
    <property type="evidence" value="ECO:0007669"/>
    <property type="project" value="UniProtKB-SubCell"/>
</dbReference>
<name>A0A6A7C630_9PEZI</name>
<dbReference type="EMBL" id="MU005966">
    <property type="protein sequence ID" value="KAF2862435.1"/>
    <property type="molecule type" value="Genomic_DNA"/>
</dbReference>
<dbReference type="PANTHER" id="PTHR12604">
    <property type="entry name" value="KU AUTOANTIGEN DNA HELICASE"/>
    <property type="match status" value="1"/>
</dbReference>
<evidence type="ECO:0000313" key="24">
    <source>
        <dbReference type="Proteomes" id="UP000799421"/>
    </source>
</evidence>
<evidence type="ECO:0000256" key="3">
    <source>
        <dbReference type="ARBA" id="ARBA00005240"/>
    </source>
</evidence>
<dbReference type="FunFam" id="3.40.50.410:FF:000071">
    <property type="entry name" value="ATP-dependent DNA helicase II subunit 1"/>
    <property type="match status" value="1"/>
</dbReference>
<reference evidence="23" key="1">
    <citation type="journal article" date="2020" name="Stud. Mycol.">
        <title>101 Dothideomycetes genomes: a test case for predicting lifestyles and emergence of pathogens.</title>
        <authorList>
            <person name="Haridas S."/>
            <person name="Albert R."/>
            <person name="Binder M."/>
            <person name="Bloem J."/>
            <person name="Labutti K."/>
            <person name="Salamov A."/>
            <person name="Andreopoulos B."/>
            <person name="Baker S."/>
            <person name="Barry K."/>
            <person name="Bills G."/>
            <person name="Bluhm B."/>
            <person name="Cannon C."/>
            <person name="Castanera R."/>
            <person name="Culley D."/>
            <person name="Daum C."/>
            <person name="Ezra D."/>
            <person name="Gonzalez J."/>
            <person name="Henrissat B."/>
            <person name="Kuo A."/>
            <person name="Liang C."/>
            <person name="Lipzen A."/>
            <person name="Lutzoni F."/>
            <person name="Magnuson J."/>
            <person name="Mondo S."/>
            <person name="Nolan M."/>
            <person name="Ohm R."/>
            <person name="Pangilinan J."/>
            <person name="Park H.-J."/>
            <person name="Ramirez L."/>
            <person name="Alfaro M."/>
            <person name="Sun H."/>
            <person name="Tritt A."/>
            <person name="Yoshinaga Y."/>
            <person name="Zwiers L.-H."/>
            <person name="Turgeon B."/>
            <person name="Goodwin S."/>
            <person name="Spatafora J."/>
            <person name="Crous P."/>
            <person name="Grigoriev I."/>
        </authorList>
    </citation>
    <scope>NUCLEOTIDE SEQUENCE</scope>
    <source>
        <strain evidence="23">CBS 480.64</strain>
    </source>
</reference>
<keyword evidence="13 23" id="KW-0238">DNA-binding</keyword>
<keyword evidence="14" id="KW-0233">DNA recombination</keyword>
<comment type="catalytic activity">
    <reaction evidence="19">
        <text>ATP + H2O = ADP + phosphate + H(+)</text>
        <dbReference type="Rhea" id="RHEA:13065"/>
        <dbReference type="ChEBI" id="CHEBI:15377"/>
        <dbReference type="ChEBI" id="CHEBI:15378"/>
        <dbReference type="ChEBI" id="CHEBI:30616"/>
        <dbReference type="ChEBI" id="CHEBI:43474"/>
        <dbReference type="ChEBI" id="CHEBI:456216"/>
        <dbReference type="EC" id="3.6.4.12"/>
    </reaction>
</comment>
<dbReference type="GO" id="GO:0003690">
    <property type="term" value="F:double-stranded DNA binding"/>
    <property type="evidence" value="ECO:0007669"/>
    <property type="project" value="TreeGrafter"/>
</dbReference>
<dbReference type="CDD" id="cd01458">
    <property type="entry name" value="vWA_ku"/>
    <property type="match status" value="1"/>
</dbReference>
<dbReference type="PANTHER" id="PTHR12604:SF2">
    <property type="entry name" value="X-RAY REPAIR CROSS-COMPLEMENTING PROTEIN 6"/>
    <property type="match status" value="1"/>
</dbReference>
<keyword evidence="15" id="KW-0234">DNA repair</keyword>
<keyword evidence="11" id="KW-0067">ATP-binding</keyword>
<gene>
    <name evidence="23" type="ORF">K470DRAFT_213091</name>
</gene>
<evidence type="ECO:0000256" key="12">
    <source>
        <dbReference type="ARBA" id="ARBA00022895"/>
    </source>
</evidence>
<dbReference type="SUPFAM" id="SSF100939">
    <property type="entry name" value="SPOC domain-like"/>
    <property type="match status" value="1"/>
</dbReference>
<evidence type="ECO:0000256" key="6">
    <source>
        <dbReference type="ARBA" id="ARBA00022454"/>
    </source>
</evidence>
<evidence type="ECO:0000256" key="7">
    <source>
        <dbReference type="ARBA" id="ARBA00022741"/>
    </source>
</evidence>
<dbReference type="GO" id="GO:0043564">
    <property type="term" value="C:Ku70:Ku80 complex"/>
    <property type="evidence" value="ECO:0007669"/>
    <property type="project" value="InterPro"/>
</dbReference>
<comment type="similarity">
    <text evidence="3">Belongs to the ku70 family.</text>
</comment>
<evidence type="ECO:0000256" key="5">
    <source>
        <dbReference type="ARBA" id="ARBA00021796"/>
    </source>
</evidence>
<evidence type="ECO:0000256" key="2">
    <source>
        <dbReference type="ARBA" id="ARBA00004574"/>
    </source>
</evidence>
<dbReference type="Gene3D" id="1.10.1600.10">
    <property type="match status" value="1"/>
</dbReference>
<evidence type="ECO:0000256" key="20">
    <source>
        <dbReference type="PIRSR" id="PIRSR003033-1"/>
    </source>
</evidence>
<dbReference type="GO" id="GO:0005524">
    <property type="term" value="F:ATP binding"/>
    <property type="evidence" value="ECO:0007669"/>
    <property type="project" value="UniProtKB-KW"/>
</dbReference>
<dbReference type="Gene3D" id="1.10.720.30">
    <property type="entry name" value="SAP domain"/>
    <property type="match status" value="1"/>
</dbReference>
<dbReference type="SUPFAM" id="SSF53300">
    <property type="entry name" value="vWA-like"/>
    <property type="match status" value="1"/>
</dbReference>
<evidence type="ECO:0000256" key="17">
    <source>
        <dbReference type="ARBA" id="ARBA00024890"/>
    </source>
</evidence>
<dbReference type="InterPro" id="IPR005161">
    <property type="entry name" value="Ku_N"/>
</dbReference>
<evidence type="ECO:0000256" key="8">
    <source>
        <dbReference type="ARBA" id="ARBA00022763"/>
    </source>
</evidence>
<evidence type="ECO:0000256" key="18">
    <source>
        <dbReference type="ARBA" id="ARBA00031811"/>
    </source>
</evidence>
<evidence type="ECO:0000256" key="14">
    <source>
        <dbReference type="ARBA" id="ARBA00023172"/>
    </source>
</evidence>
<dbReference type="NCBIfam" id="TIGR00578">
    <property type="entry name" value="ku70"/>
    <property type="match status" value="1"/>
</dbReference>
<dbReference type="InterPro" id="IPR036361">
    <property type="entry name" value="SAP_dom_sf"/>
</dbReference>
<feature type="domain" description="Ku" evidence="22">
    <location>
        <begin position="330"/>
        <end position="474"/>
    </location>
</feature>
<keyword evidence="6" id="KW-0158">Chromosome</keyword>
<keyword evidence="24" id="KW-1185">Reference proteome</keyword>
<dbReference type="GO" id="GO:0006310">
    <property type="term" value="P:DNA recombination"/>
    <property type="evidence" value="ECO:0007669"/>
    <property type="project" value="UniProtKB-KW"/>
</dbReference>
<protein>
    <recommendedName>
        <fullName evidence="5">ATP-dependent DNA helicase II subunit 1</fullName>
        <ecNumber evidence="4">3.6.4.12</ecNumber>
    </recommendedName>
    <alternativeName>
        <fullName evidence="18">ATP-dependent DNA helicase II subunit Ku70</fullName>
    </alternativeName>
</protein>
<comment type="function">
    <text evidence="17">Single-stranded DNA-dependent ATP-dependent helicase. Involved in non-homologous end joining (NHEJ) DNA double strand break repair. DNA-binding is sequence-independent but has a high affinity to nicks in double-stranded DNA and to the ends of duplex DNA. Binds to naturally occurring chromosomal ends, and therefore provides chromosomal end protection. Required also for telomere recombination to repair telomeric ends in the absence of telomerase. KU70, of the KU70/KU80 heterodimer, binds to the stem loop of TLC1, the RNA component of telomerase. Involved in telomere maintenance. Interacts with telomeric repeats and subtelomeric sequences thereby controlling telomere length and protecting against subtelomeric rearrangement. Maintains telomeric chromatin, which is involved in silencing the expression of genes located at the telomere. Required for mating-type switching.</text>
</comment>
<feature type="region of interest" description="Disordered" evidence="21">
    <location>
        <begin position="561"/>
        <end position="583"/>
    </location>
</feature>
<keyword evidence="9" id="KW-0378">Hydrolase</keyword>
<dbReference type="InterPro" id="IPR036465">
    <property type="entry name" value="vWFA_dom_sf"/>
</dbReference>
<proteinExistence type="inferred from homology"/>
<feature type="active site" description="Schiff-base intermediate with DNA; for 5'-deoxyribose-5-phosphate lyase activity" evidence="20">
    <location>
        <position position="21"/>
    </location>
</feature>
<comment type="subcellular location">
    <subcellularLocation>
        <location evidence="2">Chromosome</location>
        <location evidence="2">Telomere</location>
    </subcellularLocation>
    <subcellularLocation>
        <location evidence="1">Nucleus</location>
    </subcellularLocation>
</comment>
<evidence type="ECO:0000256" key="10">
    <source>
        <dbReference type="ARBA" id="ARBA00022806"/>
    </source>
</evidence>
<evidence type="ECO:0000256" key="1">
    <source>
        <dbReference type="ARBA" id="ARBA00004123"/>
    </source>
</evidence>
<dbReference type="Gene3D" id="2.40.290.10">
    <property type="match status" value="1"/>
</dbReference>
<feature type="compositionally biased region" description="Gly residues" evidence="21">
    <location>
        <begin position="569"/>
        <end position="580"/>
    </location>
</feature>
<dbReference type="Gene3D" id="3.40.50.410">
    <property type="entry name" value="von Willebrand factor, type A domain"/>
    <property type="match status" value="1"/>
</dbReference>
<evidence type="ECO:0000256" key="13">
    <source>
        <dbReference type="ARBA" id="ARBA00023125"/>
    </source>
</evidence>
<dbReference type="SMART" id="SM00559">
    <property type="entry name" value="Ku78"/>
    <property type="match status" value="1"/>
</dbReference>
<dbReference type="InterPro" id="IPR006164">
    <property type="entry name" value="DNA_bd_Ku70/Ku80"/>
</dbReference>